<organism evidence="3 5">
    <name type="scientific">Mycolicibacter kumamotonensis</name>
    <dbReference type="NCBI Taxonomy" id="354243"/>
    <lineage>
        <taxon>Bacteria</taxon>
        <taxon>Bacillati</taxon>
        <taxon>Actinomycetota</taxon>
        <taxon>Actinomycetes</taxon>
        <taxon>Mycobacteriales</taxon>
        <taxon>Mycobacteriaceae</taxon>
        <taxon>Mycolicibacter</taxon>
    </lineage>
</organism>
<reference evidence="4 6" key="2">
    <citation type="submission" date="2017-02" db="EMBL/GenBank/DDBJ databases">
        <title>The new phylogeny of genus Mycobacterium.</title>
        <authorList>
            <person name="Tortoli E."/>
            <person name="Trovato A."/>
            <person name="Cirillo D.M."/>
        </authorList>
    </citation>
    <scope>NUCLEOTIDE SEQUENCE [LARGE SCALE GENOMIC DNA]</scope>
    <source>
        <strain evidence="4 6">DSM 45093</strain>
    </source>
</reference>
<gene>
    <name evidence="3" type="ORF">ACT18_01570</name>
    <name evidence="4" type="ORF">BST28_08325</name>
    <name evidence="2" type="ORF">GWR20_10905</name>
</gene>
<keyword evidence="5" id="KW-1185">Reference proteome</keyword>
<dbReference type="OrthoDB" id="8229984at2"/>
<dbReference type="Proteomes" id="UP000092668">
    <property type="component" value="Unassembled WGS sequence"/>
</dbReference>
<reference evidence="2 7" key="3">
    <citation type="submission" date="2020-01" db="EMBL/GenBank/DDBJ databases">
        <authorList>
            <person name="Sanchez-Estrada R."/>
            <person name="Gonzalez-Y-Merchand J.A."/>
            <person name="Rivera-Gutierrez S."/>
        </authorList>
    </citation>
    <scope>NUCLEOTIDE SEQUENCE [LARGE SCALE GENOMIC DNA]</scope>
    <source>
        <strain evidence="2 7">CST 7247</strain>
    </source>
</reference>
<evidence type="ECO:0000313" key="2">
    <source>
        <dbReference type="EMBL" id="NDJ89661.1"/>
    </source>
</evidence>
<dbReference type="EMBL" id="LFOE01000001">
    <property type="protein sequence ID" value="OBY33629.1"/>
    <property type="molecule type" value="Genomic_DNA"/>
</dbReference>
<dbReference type="AlphaFoldDB" id="A0A1B8SLK8"/>
<protein>
    <submittedName>
        <fullName evidence="2">Nuclear transport factor 2 family protein</fullName>
    </submittedName>
</protein>
<evidence type="ECO:0000313" key="6">
    <source>
        <dbReference type="Proteomes" id="UP000192713"/>
    </source>
</evidence>
<dbReference type="RefSeq" id="WP_065286888.1">
    <property type="nucleotide sequence ID" value="NZ_JAACYR010000031.1"/>
</dbReference>
<evidence type="ECO:0000313" key="4">
    <source>
        <dbReference type="EMBL" id="ORA80758.1"/>
    </source>
</evidence>
<sequence>MTTPAAFVQRFEETWAAPSLERLDALTNPDVCYVQPLLPEVRGRAAAGTYWRRVFTLMPDLHIDVVNSAVSADNMVYIEFLIRGTLGGKPVRWPAIDRYELDELGRVRRRILYCDSAQLVPALLRPRGMAALLGAVVCLGFSAVRSRWRCR</sequence>
<dbReference type="STRING" id="354243.BST28_08325"/>
<dbReference type="InterPro" id="IPR037401">
    <property type="entry name" value="SnoaL-like"/>
</dbReference>
<dbReference type="InterPro" id="IPR032710">
    <property type="entry name" value="NTF2-like_dom_sf"/>
</dbReference>
<dbReference type="Gene3D" id="3.10.450.50">
    <property type="match status" value="1"/>
</dbReference>
<dbReference type="PATRIC" id="fig|354243.3.peg.336"/>
<dbReference type="Pfam" id="PF12680">
    <property type="entry name" value="SnoaL_2"/>
    <property type="match status" value="1"/>
</dbReference>
<dbReference type="Proteomes" id="UP000192713">
    <property type="component" value="Unassembled WGS sequence"/>
</dbReference>
<accession>A0A1B8SLK8</accession>
<name>A0A1B8SLK8_9MYCO</name>
<feature type="domain" description="SnoaL-like" evidence="1">
    <location>
        <begin position="8"/>
        <end position="109"/>
    </location>
</feature>
<proteinExistence type="predicted"/>
<evidence type="ECO:0000313" key="3">
    <source>
        <dbReference type="EMBL" id="OBY33629.1"/>
    </source>
</evidence>
<evidence type="ECO:0000313" key="7">
    <source>
        <dbReference type="Proteomes" id="UP000466523"/>
    </source>
</evidence>
<dbReference type="Proteomes" id="UP000466523">
    <property type="component" value="Unassembled WGS sequence"/>
</dbReference>
<dbReference type="EMBL" id="JAACYR010000031">
    <property type="protein sequence ID" value="NDJ89661.1"/>
    <property type="molecule type" value="Genomic_DNA"/>
</dbReference>
<evidence type="ECO:0000259" key="1">
    <source>
        <dbReference type="Pfam" id="PF12680"/>
    </source>
</evidence>
<dbReference type="EMBL" id="MVHU01000009">
    <property type="protein sequence ID" value="ORA80758.1"/>
    <property type="molecule type" value="Genomic_DNA"/>
</dbReference>
<dbReference type="CDD" id="cd00531">
    <property type="entry name" value="NTF2_like"/>
    <property type="match status" value="1"/>
</dbReference>
<dbReference type="SUPFAM" id="SSF54427">
    <property type="entry name" value="NTF2-like"/>
    <property type="match status" value="1"/>
</dbReference>
<comment type="caution">
    <text evidence="3">The sequence shown here is derived from an EMBL/GenBank/DDBJ whole genome shotgun (WGS) entry which is preliminary data.</text>
</comment>
<evidence type="ECO:0000313" key="5">
    <source>
        <dbReference type="Proteomes" id="UP000092668"/>
    </source>
</evidence>
<reference evidence="3 5" key="1">
    <citation type="submission" date="2015-06" db="EMBL/GenBank/DDBJ databases">
        <title>Genome sequence of Mycobacterium kumamotonense strain Roo.</title>
        <authorList>
            <person name="Greninger A.L."/>
            <person name="Cunningham G."/>
            <person name="Miller S."/>
        </authorList>
    </citation>
    <scope>NUCLEOTIDE SEQUENCE [LARGE SCALE GENOMIC DNA]</scope>
    <source>
        <strain evidence="3 5">Roo</strain>
    </source>
</reference>